<reference evidence="2" key="2">
    <citation type="submission" date="2021-04" db="EMBL/GenBank/DDBJ databases">
        <authorList>
            <person name="Gilroy R."/>
        </authorList>
    </citation>
    <scope>NUCLEOTIDE SEQUENCE</scope>
    <source>
        <strain evidence="2">CHK196-3914</strain>
    </source>
</reference>
<comment type="caution">
    <text evidence="2">The sequence shown here is derived from an EMBL/GenBank/DDBJ whole genome shotgun (WGS) entry which is preliminary data.</text>
</comment>
<feature type="transmembrane region" description="Helical" evidence="1">
    <location>
        <begin position="251"/>
        <end position="273"/>
    </location>
</feature>
<feature type="transmembrane region" description="Helical" evidence="1">
    <location>
        <begin position="134"/>
        <end position="157"/>
    </location>
</feature>
<dbReference type="PANTHER" id="PTHR37305:SF1">
    <property type="entry name" value="MEMBRANE PROTEIN"/>
    <property type="match status" value="1"/>
</dbReference>
<dbReference type="EMBL" id="DXAY01000094">
    <property type="protein sequence ID" value="HIZ74377.1"/>
    <property type="molecule type" value="Genomic_DNA"/>
</dbReference>
<feature type="transmembrane region" description="Helical" evidence="1">
    <location>
        <begin position="164"/>
        <end position="184"/>
    </location>
</feature>
<gene>
    <name evidence="2" type="ORF">H9723_03925</name>
</gene>
<sequence>MNRLLAANFSRLFRSKAFWVCCIYAFCYGIFMQVMNYITTTASGEIPLIDNLFFSFSIFTGILLSAFISLFLGTEYSDGTIRNKLVIGHTRTSIYLSNLIVCTAAGMIMCVINLAVSFAVGLPLMGSFDASPRLVFSTCIGIIIAAAAFASVCTLISMLCQNRAVAAVINILLIFTLLFISIYIRAWLETPEMIATQYISVDENGVSSTTTKEVPNPMYLRGAARETCEFINDFLPTGQTVQFTNMEAENVPLLCAYSVVITAAATGAGTGFFKKKDIK</sequence>
<feature type="transmembrane region" description="Helical" evidence="1">
    <location>
        <begin position="52"/>
        <end position="73"/>
    </location>
</feature>
<keyword evidence="1" id="KW-0472">Membrane</keyword>
<organism evidence="2 3">
    <name type="scientific">Candidatus Mediterraneibacter stercoravium</name>
    <dbReference type="NCBI Taxonomy" id="2838685"/>
    <lineage>
        <taxon>Bacteria</taxon>
        <taxon>Bacillati</taxon>
        <taxon>Bacillota</taxon>
        <taxon>Clostridia</taxon>
        <taxon>Lachnospirales</taxon>
        <taxon>Lachnospiraceae</taxon>
        <taxon>Mediterraneibacter</taxon>
    </lineage>
</organism>
<dbReference type="GO" id="GO:0140359">
    <property type="term" value="F:ABC-type transporter activity"/>
    <property type="evidence" value="ECO:0007669"/>
    <property type="project" value="InterPro"/>
</dbReference>
<feature type="transmembrane region" description="Helical" evidence="1">
    <location>
        <begin position="94"/>
        <end position="122"/>
    </location>
</feature>
<name>A0A9D2K1E1_9FIRM</name>
<proteinExistence type="predicted"/>
<dbReference type="AlphaFoldDB" id="A0A9D2K1E1"/>
<reference evidence="2" key="1">
    <citation type="journal article" date="2021" name="PeerJ">
        <title>Extensive microbial diversity within the chicken gut microbiome revealed by metagenomics and culture.</title>
        <authorList>
            <person name="Gilroy R."/>
            <person name="Ravi A."/>
            <person name="Getino M."/>
            <person name="Pursley I."/>
            <person name="Horton D.L."/>
            <person name="Alikhan N.F."/>
            <person name="Baker D."/>
            <person name="Gharbi K."/>
            <person name="Hall N."/>
            <person name="Watson M."/>
            <person name="Adriaenssens E.M."/>
            <person name="Foster-Nyarko E."/>
            <person name="Jarju S."/>
            <person name="Secka A."/>
            <person name="Antonio M."/>
            <person name="Oren A."/>
            <person name="Chaudhuri R.R."/>
            <person name="La Ragione R."/>
            <person name="Hildebrand F."/>
            <person name="Pallen M.J."/>
        </authorList>
    </citation>
    <scope>NUCLEOTIDE SEQUENCE</scope>
    <source>
        <strain evidence="2">CHK196-3914</strain>
    </source>
</reference>
<dbReference type="GO" id="GO:0005886">
    <property type="term" value="C:plasma membrane"/>
    <property type="evidence" value="ECO:0007669"/>
    <property type="project" value="UniProtKB-SubCell"/>
</dbReference>
<evidence type="ECO:0000256" key="1">
    <source>
        <dbReference type="SAM" id="Phobius"/>
    </source>
</evidence>
<protein>
    <submittedName>
        <fullName evidence="2">ABC transporter permease</fullName>
    </submittedName>
</protein>
<accession>A0A9D2K1E1</accession>
<evidence type="ECO:0000313" key="3">
    <source>
        <dbReference type="Proteomes" id="UP000824116"/>
    </source>
</evidence>
<evidence type="ECO:0000313" key="2">
    <source>
        <dbReference type="EMBL" id="HIZ74377.1"/>
    </source>
</evidence>
<dbReference type="PANTHER" id="PTHR37305">
    <property type="entry name" value="INTEGRAL MEMBRANE PROTEIN-RELATED"/>
    <property type="match status" value="1"/>
</dbReference>
<feature type="transmembrane region" description="Helical" evidence="1">
    <location>
        <begin position="12"/>
        <end position="32"/>
    </location>
</feature>
<keyword evidence="1" id="KW-0812">Transmembrane</keyword>
<keyword evidence="1" id="KW-1133">Transmembrane helix</keyword>
<dbReference type="Pfam" id="PF12730">
    <property type="entry name" value="ABC2_membrane_4"/>
    <property type="match status" value="1"/>
</dbReference>
<dbReference type="Proteomes" id="UP000824116">
    <property type="component" value="Unassembled WGS sequence"/>
</dbReference>